<evidence type="ECO:0000256" key="8">
    <source>
        <dbReference type="ARBA" id="ARBA00022989"/>
    </source>
</evidence>
<keyword evidence="2" id="KW-0245">EGF-like domain</keyword>
<evidence type="ECO:0000256" key="2">
    <source>
        <dbReference type="ARBA" id="ARBA00022536"/>
    </source>
</evidence>
<keyword evidence="6 12" id="KW-0106">Calcium</keyword>
<evidence type="ECO:0000256" key="14">
    <source>
        <dbReference type="SAM" id="Phobius"/>
    </source>
</evidence>
<dbReference type="SUPFAM" id="SSF49313">
    <property type="entry name" value="Cadherin-like"/>
    <property type="match status" value="12"/>
</dbReference>
<feature type="region of interest" description="Disordered" evidence="13">
    <location>
        <begin position="1729"/>
        <end position="1767"/>
    </location>
</feature>
<gene>
    <name evidence="17" type="ORF">CLODIP_2_CD14452</name>
</gene>
<keyword evidence="3 14" id="KW-0812">Transmembrane</keyword>
<feature type="domain" description="Cadherin" evidence="16">
    <location>
        <begin position="473"/>
        <end position="595"/>
    </location>
</feature>
<dbReference type="PRINTS" id="PR00205">
    <property type="entry name" value="CADHERIN"/>
</dbReference>
<dbReference type="FunFam" id="2.60.40.60:FF:000015">
    <property type="entry name" value="FAT atypical cadherin 1"/>
    <property type="match status" value="1"/>
</dbReference>
<feature type="chain" id="PRO_5035903510" description="Cadherin domain-containing protein" evidence="15">
    <location>
        <begin position="22"/>
        <end position="1835"/>
    </location>
</feature>
<protein>
    <recommendedName>
        <fullName evidence="16">Cadherin domain-containing protein</fullName>
    </recommendedName>
</protein>
<dbReference type="Proteomes" id="UP000494165">
    <property type="component" value="Unassembled WGS sequence"/>
</dbReference>
<keyword evidence="9 14" id="KW-0472">Membrane</keyword>
<keyword evidence="5" id="KW-0677">Repeat</keyword>
<feature type="domain" description="Cadherin" evidence="16">
    <location>
        <begin position="1282"/>
        <end position="1401"/>
    </location>
</feature>
<dbReference type="InterPro" id="IPR015919">
    <property type="entry name" value="Cadherin-like_sf"/>
</dbReference>
<comment type="caution">
    <text evidence="17">The sequence shown here is derived from an EMBL/GenBank/DDBJ whole genome shotgun (WGS) entry which is preliminary data.</text>
</comment>
<dbReference type="PANTHER" id="PTHR24026">
    <property type="entry name" value="FAT ATYPICAL CADHERIN-RELATED"/>
    <property type="match status" value="1"/>
</dbReference>
<dbReference type="OrthoDB" id="6252479at2759"/>
<evidence type="ECO:0000256" key="6">
    <source>
        <dbReference type="ARBA" id="ARBA00022837"/>
    </source>
</evidence>
<feature type="region of interest" description="Disordered" evidence="13">
    <location>
        <begin position="430"/>
        <end position="452"/>
    </location>
</feature>
<dbReference type="FunFam" id="2.60.40.60:FF:000024">
    <property type="entry name" value="FAT atypical cadherin 3"/>
    <property type="match status" value="1"/>
</dbReference>
<evidence type="ECO:0000256" key="11">
    <source>
        <dbReference type="ARBA" id="ARBA00023180"/>
    </source>
</evidence>
<dbReference type="GO" id="GO:0007156">
    <property type="term" value="P:homophilic cell adhesion via plasma membrane adhesion molecules"/>
    <property type="evidence" value="ECO:0007669"/>
    <property type="project" value="InterPro"/>
</dbReference>
<feature type="compositionally biased region" description="Basic and acidic residues" evidence="13">
    <location>
        <begin position="983"/>
        <end position="992"/>
    </location>
</feature>
<dbReference type="GO" id="GO:0009653">
    <property type="term" value="P:anatomical structure morphogenesis"/>
    <property type="evidence" value="ECO:0007669"/>
    <property type="project" value="UniProtKB-ARBA"/>
</dbReference>
<feature type="transmembrane region" description="Helical" evidence="14">
    <location>
        <begin position="1624"/>
        <end position="1647"/>
    </location>
</feature>
<feature type="domain" description="Cadherin" evidence="16">
    <location>
        <begin position="249"/>
        <end position="364"/>
    </location>
</feature>
<comment type="subcellular location">
    <subcellularLocation>
        <location evidence="1">Membrane</location>
        <topology evidence="1">Single-pass membrane protein</topology>
    </subcellularLocation>
</comment>
<reference evidence="17 18" key="1">
    <citation type="submission" date="2020-04" db="EMBL/GenBank/DDBJ databases">
        <authorList>
            <person name="Alioto T."/>
            <person name="Alioto T."/>
            <person name="Gomez Garrido J."/>
        </authorList>
    </citation>
    <scope>NUCLEOTIDE SEQUENCE [LARGE SCALE GENOMIC DNA]</scope>
</reference>
<dbReference type="InterPro" id="IPR020894">
    <property type="entry name" value="Cadherin_CS"/>
</dbReference>
<dbReference type="PROSITE" id="PS00232">
    <property type="entry name" value="CADHERIN_1"/>
    <property type="match status" value="6"/>
</dbReference>
<keyword evidence="4 15" id="KW-0732">Signal</keyword>
<evidence type="ECO:0000256" key="1">
    <source>
        <dbReference type="ARBA" id="ARBA00004167"/>
    </source>
</evidence>
<sequence length="1835" mass="203329">MERIRWSLSLILIGWVATAHGCQFLPAGDYLRFVRVPENVPVGGEILRVQVQPQGLLSIQPMDKEEDAHYFKVSSVDGAWARVSLARSLEELVDSDIPQSVLKFRLACLDPIDETVSSSYLSVTVYVEDVNDHAPTFLGTPYHVTVDELTPAGLTIFRGIHAIDRDKPNTPNSDVQYSLLSGSDDHGHFILESNNRAALILKSPLDYDAGDTEFNLTIVASDRGTPPNNATTVVRVTVRDNDDLSPRFTKDVYKVKIPEMPAYPAGAVMHQEVILSPPIYAEDQDEAINATVRYTIVAGNTQDIFWIDPINGSLFVIRAIDREALTSERFSLALRASQKDNPARQGTARLEVTIIDVNDNAPNFEVEIYNISIVENLPNGFSVLQVAARDPDKGENGEFSYELEDPNKAFLIDPHTGWLTVKNQTQLDREKQSSLRMRVRAKEKKPSPEPGSRSAAVWVTLLDANDNNPVFQPSNVYHFQVSSDAPIGEVIGQVNALDPDLGRNGQVAYDVQRANSSDELGRPLPLPFSIEAQSGLLLVVDTPLLEDRYTLLIEAVDQPANPSERRTALAVATIDVARSRQSSAASSTGERVPGFVGAPYEFWVGGNAPVGTTIGLVRLKNIDKKTALFDLLHSYRTGVPFAIEERSGVITVVRELSHFTRTHYEFETVVTDGQFTLVTNVTIHVVDPEDPSILTTTFTPPRSQLLETLEFKVRENHAGVLVGKLPDVNSKRDTRFLLVNKDLADLFTVSNDGSVYTKKDLDREERASYHLTIISEGRGGSKGDGIFQVLVTVEDENDNPPRFSHKTYTGHISEDAAPNTLVKLDNLVHAADIDLGNNAKFQIRIRGDGANKFRIDQESGKIFLAAKEPLDRETRPKFDLRLVAVDRGNISSEVELTVIVDDVNDNAPNFVQMMLLDEAAVADGNAKQRRDTVLPLKNMSSRNYPVVSLEENIAMGSPVIKIEAKDMDDGENAVVTYKIVGENQREKQDRSSSARHKKERSFNINPNTGEITVSKRLSPETEFQLDVMAADCCGLSNNMSLMVNVVDVNDHAPTFKRPWYQYDLAEGTYMGWVLGWLHASDADFADNAHVTYYIDPEEGDLPFTISPEGGALTATGTVDRESGDSFEFRVWAEDNGKPKLKTSVQVTINILDVNDNAPEFFNFNRRDEITGTPIYHTAIDENGPPGQFVLQVFANDSDYTGNGNGLLLYSIAGPPRREFHIDSKDGTITTLTSLDYESANIHNITVVASDLGSPSLTSSAIVLVAVKDHKESTAIDLNPIFSERHLEVEVMENSHTPLVLTMLNVTPSYRNQHVTFTLLPGPDVNNFYVDSKNGTVYLMNTPDRERQSYYAIKVRAERAKAARSSKPVLVYPMLSDDLGVAGDEVRLVVHVRDENDNTPRFEGAQEGRPIVAAIPASAKYGDEVVRLYAYDADEGLNGEVRYHIVQKPDDVETKRFDVHPITGQVRGITSFARDAGKIFGFDVRARDRRGAPDGHSVIANVIVYVLDENKQVVLVMNAKPMAVEMSSQNITKALSRLTGLDVRLRKLEPHFELDSDEEVDATDLYLYAVDPHLNMVVDMTRLERVLGSHSAELKRDLDIFQAMEIRDLPNTPRAQRPTLLAVEAGAVAMGCFVFLGALAAAICFGCVRRKKKLRKHQKSCFPSSHMGFSMNLRPPYLVELEDATTDSYVDMHSQHSNGGHFPRLNPDLKLSRTTSNVGRLQRPIASMTSMSRHDSGVALHHPQNCSCSSSHETSSSNGSYEDSLKELNPSQGANAAAYIAERHQKKRQREPSSTPPPPPSNVHAHMGVQLARRHSERVVICPLEHHPSRNQHECN</sequence>
<dbReference type="InterPro" id="IPR002126">
    <property type="entry name" value="Cadherin-like_dom"/>
</dbReference>
<feature type="domain" description="Cadherin" evidence="16">
    <location>
        <begin position="804"/>
        <end position="910"/>
    </location>
</feature>
<feature type="domain" description="Cadherin" evidence="16">
    <location>
        <begin position="57"/>
        <end position="137"/>
    </location>
</feature>
<dbReference type="GO" id="GO:0005509">
    <property type="term" value="F:calcium ion binding"/>
    <property type="evidence" value="ECO:0007669"/>
    <property type="project" value="UniProtKB-UniRule"/>
</dbReference>
<dbReference type="FunFam" id="2.60.40.60:FF:000020">
    <property type="entry name" value="Dachsous cadherin-related 1b"/>
    <property type="match status" value="1"/>
</dbReference>
<evidence type="ECO:0000256" key="7">
    <source>
        <dbReference type="ARBA" id="ARBA00022889"/>
    </source>
</evidence>
<feature type="domain" description="Cadherin" evidence="16">
    <location>
        <begin position="365"/>
        <end position="471"/>
    </location>
</feature>
<keyword evidence="7" id="KW-0130">Cell adhesion</keyword>
<evidence type="ECO:0000256" key="4">
    <source>
        <dbReference type="ARBA" id="ARBA00022729"/>
    </source>
</evidence>
<keyword evidence="11" id="KW-0325">Glycoprotein</keyword>
<feature type="domain" description="Cadherin" evidence="16">
    <location>
        <begin position="941"/>
        <end position="1055"/>
    </location>
</feature>
<keyword evidence="8 14" id="KW-1133">Transmembrane helix</keyword>
<dbReference type="SMART" id="SM00112">
    <property type="entry name" value="CA"/>
    <property type="match status" value="12"/>
</dbReference>
<dbReference type="EMBL" id="CADEPI010000015">
    <property type="protein sequence ID" value="CAB3364237.1"/>
    <property type="molecule type" value="Genomic_DNA"/>
</dbReference>
<evidence type="ECO:0000313" key="17">
    <source>
        <dbReference type="EMBL" id="CAB3364237.1"/>
    </source>
</evidence>
<feature type="domain" description="Cadherin" evidence="16">
    <location>
        <begin position="1171"/>
        <end position="1281"/>
    </location>
</feature>
<dbReference type="Gene3D" id="2.60.40.60">
    <property type="entry name" value="Cadherins"/>
    <property type="match status" value="13"/>
</dbReference>
<feature type="compositionally biased region" description="Low complexity" evidence="13">
    <location>
        <begin position="1746"/>
        <end position="1759"/>
    </location>
</feature>
<feature type="region of interest" description="Disordered" evidence="13">
    <location>
        <begin position="1692"/>
        <end position="1717"/>
    </location>
</feature>
<dbReference type="PROSITE" id="PS50268">
    <property type="entry name" value="CADHERIN_2"/>
    <property type="match status" value="13"/>
</dbReference>
<feature type="domain" description="Cadherin" evidence="16">
    <location>
        <begin position="138"/>
        <end position="248"/>
    </location>
</feature>
<dbReference type="PANTHER" id="PTHR24026:SF129">
    <property type="entry name" value="CADHERIN-89D"/>
    <property type="match status" value="1"/>
</dbReference>
<feature type="domain" description="Cadherin" evidence="16">
    <location>
        <begin position="1406"/>
        <end position="1522"/>
    </location>
</feature>
<feature type="domain" description="Cadherin" evidence="16">
    <location>
        <begin position="596"/>
        <end position="693"/>
    </location>
</feature>
<evidence type="ECO:0000256" key="5">
    <source>
        <dbReference type="ARBA" id="ARBA00022737"/>
    </source>
</evidence>
<evidence type="ECO:0000256" key="3">
    <source>
        <dbReference type="ARBA" id="ARBA00022692"/>
    </source>
</evidence>
<evidence type="ECO:0000256" key="15">
    <source>
        <dbReference type="SAM" id="SignalP"/>
    </source>
</evidence>
<evidence type="ECO:0000256" key="13">
    <source>
        <dbReference type="SAM" id="MobiDB-lite"/>
    </source>
</evidence>
<proteinExistence type="predicted"/>
<dbReference type="CDD" id="cd11304">
    <property type="entry name" value="Cadherin_repeat"/>
    <property type="match status" value="12"/>
</dbReference>
<accession>A0A8S1CAD4</accession>
<feature type="signal peptide" evidence="15">
    <location>
        <begin position="1"/>
        <end position="21"/>
    </location>
</feature>
<feature type="domain" description="Cadherin" evidence="16">
    <location>
        <begin position="1056"/>
        <end position="1160"/>
    </location>
</feature>
<organism evidence="17 18">
    <name type="scientific">Cloeon dipterum</name>
    <dbReference type="NCBI Taxonomy" id="197152"/>
    <lineage>
        <taxon>Eukaryota</taxon>
        <taxon>Metazoa</taxon>
        <taxon>Ecdysozoa</taxon>
        <taxon>Arthropoda</taxon>
        <taxon>Hexapoda</taxon>
        <taxon>Insecta</taxon>
        <taxon>Pterygota</taxon>
        <taxon>Palaeoptera</taxon>
        <taxon>Ephemeroptera</taxon>
        <taxon>Pisciforma</taxon>
        <taxon>Baetidae</taxon>
        <taxon>Cloeon</taxon>
    </lineage>
</organism>
<keyword evidence="10" id="KW-1015">Disulfide bond</keyword>
<evidence type="ECO:0000313" key="18">
    <source>
        <dbReference type="Proteomes" id="UP000494165"/>
    </source>
</evidence>
<keyword evidence="18" id="KW-1185">Reference proteome</keyword>
<evidence type="ECO:0000256" key="12">
    <source>
        <dbReference type="PROSITE-ProRule" id="PRU00043"/>
    </source>
</evidence>
<evidence type="ECO:0000256" key="9">
    <source>
        <dbReference type="ARBA" id="ARBA00023136"/>
    </source>
</evidence>
<name>A0A8S1CAD4_9INSE</name>
<dbReference type="Pfam" id="PF00028">
    <property type="entry name" value="Cadherin"/>
    <property type="match status" value="10"/>
</dbReference>
<feature type="domain" description="Cadherin" evidence="16">
    <location>
        <begin position="726"/>
        <end position="803"/>
    </location>
</feature>
<dbReference type="GO" id="GO:0060429">
    <property type="term" value="P:epithelium development"/>
    <property type="evidence" value="ECO:0007669"/>
    <property type="project" value="UniProtKB-ARBA"/>
</dbReference>
<feature type="region of interest" description="Disordered" evidence="13">
    <location>
        <begin position="1781"/>
        <end position="1804"/>
    </location>
</feature>
<dbReference type="GO" id="GO:0005886">
    <property type="term" value="C:plasma membrane"/>
    <property type="evidence" value="ECO:0007669"/>
    <property type="project" value="InterPro"/>
</dbReference>
<feature type="region of interest" description="Disordered" evidence="13">
    <location>
        <begin position="981"/>
        <end position="1009"/>
    </location>
</feature>
<evidence type="ECO:0000256" key="10">
    <source>
        <dbReference type="ARBA" id="ARBA00023157"/>
    </source>
</evidence>
<dbReference type="FunFam" id="2.60.40.60:FF:000266">
    <property type="entry name" value="Cadherin 23"/>
    <property type="match status" value="1"/>
</dbReference>
<evidence type="ECO:0000259" key="16">
    <source>
        <dbReference type="PROSITE" id="PS50268"/>
    </source>
</evidence>